<dbReference type="PROSITE" id="PS00109">
    <property type="entry name" value="PROTEIN_KINASE_TYR"/>
    <property type="match status" value="1"/>
</dbReference>
<feature type="compositionally biased region" description="Acidic residues" evidence="11">
    <location>
        <begin position="391"/>
        <end position="413"/>
    </location>
</feature>
<evidence type="ECO:0000256" key="12">
    <source>
        <dbReference type="SAM" id="Phobius"/>
    </source>
</evidence>
<keyword evidence="5 10" id="KW-0547">Nucleotide-binding</keyword>
<reference evidence="14 15" key="1">
    <citation type="submission" date="2019-06" db="EMBL/GenBank/DDBJ databases">
        <title>Sequencing the genomes of 1000 actinobacteria strains.</title>
        <authorList>
            <person name="Klenk H.-P."/>
        </authorList>
    </citation>
    <scope>NUCLEOTIDE SEQUENCE [LARGE SCALE GENOMIC DNA]</scope>
    <source>
        <strain evidence="14 15">DSM 12335</strain>
    </source>
</reference>
<dbReference type="InterPro" id="IPR000719">
    <property type="entry name" value="Prot_kinase_dom"/>
</dbReference>
<comment type="caution">
    <text evidence="14">The sequence shown here is derived from an EMBL/GenBank/DDBJ whole genome shotgun (WGS) entry which is preliminary data.</text>
</comment>
<comment type="catalytic activity">
    <reaction evidence="8">
        <text>L-threonyl-[protein] + ATP = O-phospho-L-threonyl-[protein] + ADP + H(+)</text>
        <dbReference type="Rhea" id="RHEA:46608"/>
        <dbReference type="Rhea" id="RHEA-COMP:11060"/>
        <dbReference type="Rhea" id="RHEA-COMP:11605"/>
        <dbReference type="ChEBI" id="CHEBI:15378"/>
        <dbReference type="ChEBI" id="CHEBI:30013"/>
        <dbReference type="ChEBI" id="CHEBI:30616"/>
        <dbReference type="ChEBI" id="CHEBI:61977"/>
        <dbReference type="ChEBI" id="CHEBI:456216"/>
        <dbReference type="EC" id="2.7.11.1"/>
    </reaction>
</comment>
<evidence type="ECO:0000313" key="15">
    <source>
        <dbReference type="Proteomes" id="UP000319516"/>
    </source>
</evidence>
<evidence type="ECO:0000256" key="2">
    <source>
        <dbReference type="ARBA" id="ARBA00012513"/>
    </source>
</evidence>
<dbReference type="GO" id="GO:0004674">
    <property type="term" value="F:protein serine/threonine kinase activity"/>
    <property type="evidence" value="ECO:0007669"/>
    <property type="project" value="UniProtKB-KW"/>
</dbReference>
<feature type="transmembrane region" description="Helical" evidence="12">
    <location>
        <begin position="319"/>
        <end position="345"/>
    </location>
</feature>
<evidence type="ECO:0000256" key="10">
    <source>
        <dbReference type="PROSITE-ProRule" id="PRU10141"/>
    </source>
</evidence>
<evidence type="ECO:0000256" key="1">
    <source>
        <dbReference type="ARBA" id="ARBA00010886"/>
    </source>
</evidence>
<feature type="region of interest" description="Disordered" evidence="11">
    <location>
        <begin position="288"/>
        <end position="314"/>
    </location>
</feature>
<sequence length="537" mass="56042">MEQAYPSIPGYDVLTLLGAGASARVWRARRLADDRMLAVKVLPVRAGGLSEALREAAVLSRVRHDHVVHLYDVVPLPGPDGQPAAVALAMQLAEGGSLAGVLAGRGHLSAGELVTLLVPLAGALADLHRSGVVHGDVSPGNVLFLGDGMPMLADLGVCRVAGETPTAVHGTDGMVAPELLEGFPPGPEADVYALGAVAWTCLVGDPPGWVGTRGSLAELAPEVPEALRDLVLACLEPEPADRPDAEEVAALAFDAAPAEPIELGPGADPAAGLTQRIRRAAAVDPFGADDAADVGEPVSRRDRRARGRDRERHRRRSRILLGSAVAAVLLPLSLLGVRWAAAWVLDAPEGVVTSEGTFPDGAVRTTPPADDGARATGSPPAETTGPAAPPEPDEPAEPEAPTEEPESPAEENGGEVAQDLQDLLDARAAAWRAGDPSLLARVHAPDSVAWQTDRADLTEAADRGLTYRDLAFTASGVTVLEPGTDGLVVRARVERSAYEVVGDGRSGEPHPGSREEVTFELRRVDGQGWRIWSWAVD</sequence>
<dbReference type="SUPFAM" id="SSF54427">
    <property type="entry name" value="NTF2-like"/>
    <property type="match status" value="1"/>
</dbReference>
<dbReference type="AlphaFoldDB" id="A0A542YR82"/>
<dbReference type="PANTHER" id="PTHR43671:SF98">
    <property type="entry name" value="SERINE_THREONINE-PROTEIN KINASE NEK11"/>
    <property type="match status" value="1"/>
</dbReference>
<dbReference type="SUPFAM" id="SSF56112">
    <property type="entry name" value="Protein kinase-like (PK-like)"/>
    <property type="match status" value="1"/>
</dbReference>
<dbReference type="Pfam" id="PF00069">
    <property type="entry name" value="Pkinase"/>
    <property type="match status" value="1"/>
</dbReference>
<dbReference type="InterPro" id="IPR011009">
    <property type="entry name" value="Kinase-like_dom_sf"/>
</dbReference>
<proteinExistence type="inferred from homology"/>
<dbReference type="GO" id="GO:0005524">
    <property type="term" value="F:ATP binding"/>
    <property type="evidence" value="ECO:0007669"/>
    <property type="project" value="UniProtKB-UniRule"/>
</dbReference>
<feature type="binding site" evidence="10">
    <location>
        <position position="40"/>
    </location>
    <ligand>
        <name>ATP</name>
        <dbReference type="ChEBI" id="CHEBI:30616"/>
    </ligand>
</feature>
<evidence type="ECO:0000259" key="13">
    <source>
        <dbReference type="PROSITE" id="PS50011"/>
    </source>
</evidence>
<dbReference type="EMBL" id="VFOP01000001">
    <property type="protein sequence ID" value="TQL50589.1"/>
    <property type="molecule type" value="Genomic_DNA"/>
</dbReference>
<organism evidence="14 15">
    <name type="scientific">Ornithinicoccus hortensis</name>
    <dbReference type="NCBI Taxonomy" id="82346"/>
    <lineage>
        <taxon>Bacteria</taxon>
        <taxon>Bacillati</taxon>
        <taxon>Actinomycetota</taxon>
        <taxon>Actinomycetes</taxon>
        <taxon>Micrococcales</taxon>
        <taxon>Intrasporangiaceae</taxon>
        <taxon>Ornithinicoccus</taxon>
    </lineage>
</organism>
<dbReference type="Gene3D" id="3.10.450.50">
    <property type="match status" value="1"/>
</dbReference>
<feature type="compositionally biased region" description="Basic residues" evidence="11">
    <location>
        <begin position="301"/>
        <end position="314"/>
    </location>
</feature>
<feature type="compositionally biased region" description="Low complexity" evidence="11">
    <location>
        <begin position="375"/>
        <end position="386"/>
    </location>
</feature>
<keyword evidence="4" id="KW-0808">Transferase</keyword>
<evidence type="ECO:0000313" key="14">
    <source>
        <dbReference type="EMBL" id="TQL50589.1"/>
    </source>
</evidence>
<keyword evidence="6 14" id="KW-0418">Kinase</keyword>
<accession>A0A542YR82</accession>
<gene>
    <name evidence="14" type="ORF">FB467_1702</name>
</gene>
<dbReference type="PROSITE" id="PS00107">
    <property type="entry name" value="PROTEIN_KINASE_ATP"/>
    <property type="match status" value="1"/>
</dbReference>
<dbReference type="InterPro" id="IPR032710">
    <property type="entry name" value="NTF2-like_dom_sf"/>
</dbReference>
<keyword evidence="12" id="KW-0812">Transmembrane</keyword>
<dbReference type="OrthoDB" id="3778994at2"/>
<comment type="catalytic activity">
    <reaction evidence="9">
        <text>L-seryl-[protein] + ATP = O-phospho-L-seryl-[protein] + ADP + H(+)</text>
        <dbReference type="Rhea" id="RHEA:17989"/>
        <dbReference type="Rhea" id="RHEA-COMP:9863"/>
        <dbReference type="Rhea" id="RHEA-COMP:11604"/>
        <dbReference type="ChEBI" id="CHEBI:15378"/>
        <dbReference type="ChEBI" id="CHEBI:29999"/>
        <dbReference type="ChEBI" id="CHEBI:30616"/>
        <dbReference type="ChEBI" id="CHEBI:83421"/>
        <dbReference type="ChEBI" id="CHEBI:456216"/>
        <dbReference type="EC" id="2.7.11.1"/>
    </reaction>
</comment>
<evidence type="ECO:0000256" key="9">
    <source>
        <dbReference type="ARBA" id="ARBA00048679"/>
    </source>
</evidence>
<dbReference type="Proteomes" id="UP000319516">
    <property type="component" value="Unassembled WGS sequence"/>
</dbReference>
<feature type="region of interest" description="Disordered" evidence="11">
    <location>
        <begin position="352"/>
        <end position="415"/>
    </location>
</feature>
<dbReference type="InterPro" id="IPR050660">
    <property type="entry name" value="NEK_Ser/Thr_kinase"/>
</dbReference>
<dbReference type="CDD" id="cd14014">
    <property type="entry name" value="STKc_PknB_like"/>
    <property type="match status" value="1"/>
</dbReference>
<feature type="domain" description="Protein kinase" evidence="13">
    <location>
        <begin position="11"/>
        <end position="254"/>
    </location>
</feature>
<keyword evidence="12" id="KW-1133">Transmembrane helix</keyword>
<protein>
    <recommendedName>
        <fullName evidence="2">non-specific serine/threonine protein kinase</fullName>
        <ecNumber evidence="2">2.7.11.1</ecNumber>
    </recommendedName>
</protein>
<evidence type="ECO:0000256" key="6">
    <source>
        <dbReference type="ARBA" id="ARBA00022777"/>
    </source>
</evidence>
<dbReference type="RefSeq" id="WP_141784709.1">
    <property type="nucleotide sequence ID" value="NZ_BAAAIK010000002.1"/>
</dbReference>
<dbReference type="InterPro" id="IPR008266">
    <property type="entry name" value="Tyr_kinase_AS"/>
</dbReference>
<evidence type="ECO:0000256" key="3">
    <source>
        <dbReference type="ARBA" id="ARBA00022527"/>
    </source>
</evidence>
<keyword evidence="15" id="KW-1185">Reference proteome</keyword>
<evidence type="ECO:0000256" key="5">
    <source>
        <dbReference type="ARBA" id="ARBA00022741"/>
    </source>
</evidence>
<dbReference type="Gene3D" id="1.10.510.10">
    <property type="entry name" value="Transferase(Phosphotransferase) domain 1"/>
    <property type="match status" value="1"/>
</dbReference>
<keyword evidence="12" id="KW-0472">Membrane</keyword>
<evidence type="ECO:0000256" key="7">
    <source>
        <dbReference type="ARBA" id="ARBA00022840"/>
    </source>
</evidence>
<evidence type="ECO:0000256" key="11">
    <source>
        <dbReference type="SAM" id="MobiDB-lite"/>
    </source>
</evidence>
<dbReference type="PROSITE" id="PS50011">
    <property type="entry name" value="PROTEIN_KINASE_DOM"/>
    <property type="match status" value="1"/>
</dbReference>
<keyword evidence="7 10" id="KW-0067">ATP-binding</keyword>
<evidence type="ECO:0000256" key="8">
    <source>
        <dbReference type="ARBA" id="ARBA00047899"/>
    </source>
</evidence>
<name>A0A542YR82_9MICO</name>
<comment type="similarity">
    <text evidence="1">Belongs to the protein kinase superfamily. NEK Ser/Thr protein kinase family. NIMA subfamily.</text>
</comment>
<dbReference type="EC" id="2.7.11.1" evidence="2"/>
<dbReference type="PANTHER" id="PTHR43671">
    <property type="entry name" value="SERINE/THREONINE-PROTEIN KINASE NEK"/>
    <property type="match status" value="1"/>
</dbReference>
<evidence type="ECO:0000256" key="4">
    <source>
        <dbReference type="ARBA" id="ARBA00022679"/>
    </source>
</evidence>
<keyword evidence="3 14" id="KW-0723">Serine/threonine-protein kinase</keyword>
<dbReference type="InterPro" id="IPR017441">
    <property type="entry name" value="Protein_kinase_ATP_BS"/>
</dbReference>